<organism evidence="1 2">
    <name type="scientific">Leptospirillum ferrooxidans (strain C2-3)</name>
    <dbReference type="NCBI Taxonomy" id="1162668"/>
    <lineage>
        <taxon>Bacteria</taxon>
        <taxon>Pseudomonadati</taxon>
        <taxon>Nitrospirota</taxon>
        <taxon>Nitrospiria</taxon>
        <taxon>Nitrospirales</taxon>
        <taxon>Nitrospiraceae</taxon>
        <taxon>Leptospirillum</taxon>
    </lineage>
</organism>
<dbReference type="PANTHER" id="PTHR43393">
    <property type="entry name" value="CYTOKININ RIBOSIDE 5'-MONOPHOSPHATE PHOSPHORIBOHYDROLASE"/>
    <property type="match status" value="1"/>
</dbReference>
<dbReference type="STRING" id="1162668.LFE_0415"/>
<dbReference type="HOGENOM" id="CLU_100945_0_0_0"/>
<dbReference type="Proteomes" id="UP000007382">
    <property type="component" value="Chromosome"/>
</dbReference>
<gene>
    <name evidence="1" type="ordered locus">LFE_0415</name>
</gene>
<dbReference type="EMBL" id="AP012342">
    <property type="protein sequence ID" value="BAM06136.1"/>
    <property type="molecule type" value="Genomic_DNA"/>
</dbReference>
<proteinExistence type="predicted"/>
<evidence type="ECO:0008006" key="3">
    <source>
        <dbReference type="Google" id="ProtNLM"/>
    </source>
</evidence>
<dbReference type="SUPFAM" id="SSF102405">
    <property type="entry name" value="MCP/YpsA-like"/>
    <property type="match status" value="1"/>
</dbReference>
<evidence type="ECO:0000313" key="2">
    <source>
        <dbReference type="Proteomes" id="UP000007382"/>
    </source>
</evidence>
<sequence length="240" mass="25838">MTVDPVCGTKIPTLQHAYAIRIHKGRILYFHSPQCLETFERDPAKVTAPPGRLFTVGVMGAASGDLEAKHREIARHLGREIAKRELGLITGACPGLPYEAASGFKEVGGVSIGISPALSEQEHISRYQSPNDLFDIIIFTGSGLMGREVINIRSSDLVLIVGGHSGTLGEFSIAYDEGKLIGVLDGSGGITEILPDIVKKIGKETGSRLLYHSDPGTLLTLLVNEYTTNHFRRPSVHIVG</sequence>
<dbReference type="GO" id="GO:0005829">
    <property type="term" value="C:cytosol"/>
    <property type="evidence" value="ECO:0007669"/>
    <property type="project" value="TreeGrafter"/>
</dbReference>
<dbReference type="PANTHER" id="PTHR43393:SF3">
    <property type="entry name" value="LYSINE DECARBOXYLASE-LIKE PROTEIN"/>
    <property type="match status" value="1"/>
</dbReference>
<reference evidence="1 2" key="1">
    <citation type="journal article" date="2012" name="J. Bacteriol.">
        <title>Complete Genome Sequence of Leptospirillum ferrooxidans Strain C2-3, Isolated from a Fresh Volcanic Ash Deposit on the Island of Miyake, Japan.</title>
        <authorList>
            <person name="Fujimura R."/>
            <person name="Sato Y."/>
            <person name="Nishizawa T."/>
            <person name="Oshima K."/>
            <person name="Kim S.-W."/>
            <person name="Hattori M."/>
            <person name="Kamijo T."/>
            <person name="Ohta H."/>
        </authorList>
    </citation>
    <scope>NUCLEOTIDE SEQUENCE [LARGE SCALE GENOMIC DNA]</scope>
    <source>
        <strain evidence="1 2">C2-3</strain>
    </source>
</reference>
<dbReference type="PATRIC" id="fig|1162668.3.peg.485"/>
<evidence type="ECO:0000313" key="1">
    <source>
        <dbReference type="EMBL" id="BAM06136.1"/>
    </source>
</evidence>
<dbReference type="InterPro" id="IPR052341">
    <property type="entry name" value="LOG_family_nucleotidases"/>
</dbReference>
<dbReference type="Pfam" id="PF18306">
    <property type="entry name" value="LDcluster4"/>
    <property type="match status" value="1"/>
</dbReference>
<accession>I0ILI7</accession>
<protein>
    <recommendedName>
        <fullName evidence="3">YHS domain-containing protein</fullName>
    </recommendedName>
</protein>
<dbReference type="OrthoDB" id="9793685at2"/>
<keyword evidence="2" id="KW-1185">Reference proteome</keyword>
<dbReference type="KEGG" id="lfc:LFE_0415"/>
<name>I0ILI7_LEPFC</name>
<dbReference type="RefSeq" id="WP_014448629.1">
    <property type="nucleotide sequence ID" value="NC_017094.1"/>
</dbReference>
<dbReference type="AlphaFoldDB" id="I0ILI7"/>
<dbReference type="Gene3D" id="3.40.50.450">
    <property type="match status" value="1"/>
</dbReference>
<dbReference type="eggNOG" id="COG3350">
    <property type="taxonomic scope" value="Bacteria"/>
</dbReference>
<reference evidence="2" key="2">
    <citation type="submission" date="2012-03" db="EMBL/GenBank/DDBJ databases">
        <title>The complete genome sequence of the pioneer microbe on fresh volcanic deposit, Leptospirillum ferrooxidans strain C2-3.</title>
        <authorList>
            <person name="Fujimura R."/>
            <person name="Sato Y."/>
            <person name="Nishizawa T."/>
            <person name="Nanba K."/>
            <person name="Oshima K."/>
            <person name="Hattori M."/>
            <person name="Kamijo T."/>
            <person name="Ohta H."/>
        </authorList>
    </citation>
    <scope>NUCLEOTIDE SEQUENCE [LARGE SCALE GENOMIC DNA]</scope>
    <source>
        <strain evidence="2">C2-3</strain>
    </source>
</reference>
<dbReference type="InterPro" id="IPR041164">
    <property type="entry name" value="LDcluster4"/>
</dbReference>
<dbReference type="eggNOG" id="COG1611">
    <property type="taxonomic scope" value="Bacteria"/>
</dbReference>